<dbReference type="PRINTS" id="PR00455">
    <property type="entry name" value="HTHTETR"/>
</dbReference>
<sequence length="196" mass="22347">MIKSTKGEQSKAKLIECAAKLFLKNGYNATGINDILALTGLPKGSFYFHFNSKKALAVEVSNYFHNQIGRWLRKTASGKQWEEFVNDFTQVMLRNAEDGTQFGCPFAVLGLELAYSEPDIAVHYGESLNDLKKLFISVLEFSNINHDSAVELSNRMAAIYEGYLLYYRINKDINEFKMMQHDLIDTFESYKKLGNI</sequence>
<name>A0A1V4I9J6_9CLOT</name>
<feature type="domain" description="HTH tetR-type" evidence="5">
    <location>
        <begin position="8"/>
        <end position="68"/>
    </location>
</feature>
<dbReference type="Proteomes" id="UP000190080">
    <property type="component" value="Unassembled WGS sequence"/>
</dbReference>
<evidence type="ECO:0000259" key="5">
    <source>
        <dbReference type="PROSITE" id="PS50977"/>
    </source>
</evidence>
<comment type="caution">
    <text evidence="6">The sequence shown here is derived from an EMBL/GenBank/DDBJ whole genome shotgun (WGS) entry which is preliminary data.</text>
</comment>
<dbReference type="SUPFAM" id="SSF48498">
    <property type="entry name" value="Tetracyclin repressor-like, C-terminal domain"/>
    <property type="match status" value="1"/>
</dbReference>
<dbReference type="InterPro" id="IPR054156">
    <property type="entry name" value="YxaF_TetR_C"/>
</dbReference>
<evidence type="ECO:0000256" key="4">
    <source>
        <dbReference type="PROSITE-ProRule" id="PRU00335"/>
    </source>
</evidence>
<dbReference type="PANTHER" id="PTHR47506:SF1">
    <property type="entry name" value="HTH-TYPE TRANSCRIPTIONAL REGULATOR YJDC"/>
    <property type="match status" value="1"/>
</dbReference>
<dbReference type="STRING" id="1450648.CLORY_42240"/>
<dbReference type="PROSITE" id="PS50977">
    <property type="entry name" value="HTH_TETR_2"/>
    <property type="match status" value="1"/>
</dbReference>
<evidence type="ECO:0000256" key="1">
    <source>
        <dbReference type="ARBA" id="ARBA00023015"/>
    </source>
</evidence>
<dbReference type="PANTHER" id="PTHR47506">
    <property type="entry name" value="TRANSCRIPTIONAL REGULATORY PROTEIN"/>
    <property type="match status" value="1"/>
</dbReference>
<dbReference type="Pfam" id="PF21993">
    <property type="entry name" value="TetR_C_13_2"/>
    <property type="match status" value="1"/>
</dbReference>
<dbReference type="Gene3D" id="1.10.357.10">
    <property type="entry name" value="Tetracycline Repressor, domain 2"/>
    <property type="match status" value="1"/>
</dbReference>
<evidence type="ECO:0000313" key="6">
    <source>
        <dbReference type="EMBL" id="OPJ56671.1"/>
    </source>
</evidence>
<organism evidence="6 7">
    <name type="scientific">Clostridium oryzae</name>
    <dbReference type="NCBI Taxonomy" id="1450648"/>
    <lineage>
        <taxon>Bacteria</taxon>
        <taxon>Bacillati</taxon>
        <taxon>Bacillota</taxon>
        <taxon>Clostridia</taxon>
        <taxon>Eubacteriales</taxon>
        <taxon>Clostridiaceae</taxon>
        <taxon>Clostridium</taxon>
    </lineage>
</organism>
<dbReference type="Pfam" id="PF00440">
    <property type="entry name" value="TetR_N"/>
    <property type="match status" value="1"/>
</dbReference>
<protein>
    <submittedName>
        <fullName evidence="6">Putative HTH-type transcriptional regulator YxaF</fullName>
    </submittedName>
</protein>
<evidence type="ECO:0000313" key="7">
    <source>
        <dbReference type="Proteomes" id="UP000190080"/>
    </source>
</evidence>
<keyword evidence="7" id="KW-1185">Reference proteome</keyword>
<evidence type="ECO:0000256" key="3">
    <source>
        <dbReference type="ARBA" id="ARBA00023163"/>
    </source>
</evidence>
<dbReference type="SUPFAM" id="SSF46689">
    <property type="entry name" value="Homeodomain-like"/>
    <property type="match status" value="1"/>
</dbReference>
<dbReference type="OrthoDB" id="9812484at2"/>
<proteinExistence type="predicted"/>
<feature type="DNA-binding region" description="H-T-H motif" evidence="4">
    <location>
        <begin position="31"/>
        <end position="50"/>
    </location>
</feature>
<dbReference type="RefSeq" id="WP_079428229.1">
    <property type="nucleotide sequence ID" value="NZ_MZGV01000092.1"/>
</dbReference>
<keyword evidence="3" id="KW-0804">Transcription</keyword>
<gene>
    <name evidence="6" type="primary">yxaF_4</name>
    <name evidence="6" type="ORF">CLORY_42240</name>
</gene>
<keyword evidence="2 4" id="KW-0238">DNA-binding</keyword>
<dbReference type="AlphaFoldDB" id="A0A1V4I9J6"/>
<accession>A0A1V4I9J6</accession>
<reference evidence="6 7" key="1">
    <citation type="submission" date="2017-03" db="EMBL/GenBank/DDBJ databases">
        <title>Genome sequence of Clostridium oryzae DSM 28571.</title>
        <authorList>
            <person name="Poehlein A."/>
            <person name="Daniel R."/>
        </authorList>
    </citation>
    <scope>NUCLEOTIDE SEQUENCE [LARGE SCALE GENOMIC DNA]</scope>
    <source>
        <strain evidence="6 7">DSM 28571</strain>
    </source>
</reference>
<dbReference type="InterPro" id="IPR001647">
    <property type="entry name" value="HTH_TetR"/>
</dbReference>
<evidence type="ECO:0000256" key="2">
    <source>
        <dbReference type="ARBA" id="ARBA00023125"/>
    </source>
</evidence>
<keyword evidence="1" id="KW-0805">Transcription regulation</keyword>
<dbReference type="InterPro" id="IPR009057">
    <property type="entry name" value="Homeodomain-like_sf"/>
</dbReference>
<dbReference type="GO" id="GO:0003677">
    <property type="term" value="F:DNA binding"/>
    <property type="evidence" value="ECO:0007669"/>
    <property type="project" value="UniProtKB-UniRule"/>
</dbReference>
<dbReference type="EMBL" id="MZGV01000092">
    <property type="protein sequence ID" value="OPJ56671.1"/>
    <property type="molecule type" value="Genomic_DNA"/>
</dbReference>
<dbReference type="InterPro" id="IPR036271">
    <property type="entry name" value="Tet_transcr_reg_TetR-rel_C_sf"/>
</dbReference>